<dbReference type="EMBL" id="CP017315">
    <property type="protein sequence ID" value="AQS41218.1"/>
    <property type="molecule type" value="Genomic_DNA"/>
</dbReference>
<sequence length="264" mass="29086">MQRMDGRAVVSVCHRDDQTGLERLFQQGAAKLLFPQGSGNQFEIVMINTAGGMTGGDSLEWEITSGANTSVVVTTQAAEKIYRALDDTLAQIKVHLRVEEKARLCWLPQETILFDCSACMRRLEVDMAEDAELLLCETTVLGRQVMGEKITRAVFRDNWVVRRNNQIIHAEALHLGPDVEKEMIAAALLNGCGAMASVLLVASDCERFLSRAREIIGPGGGISSWEGKLLARLFDRDGYSLRKRLVALIQLLNGVGGTPEIWSI</sequence>
<keyword evidence="3" id="KW-0963">Cytoplasm</keyword>
<dbReference type="PANTHER" id="PTHR33643:SF1">
    <property type="entry name" value="UREASE ACCESSORY PROTEIN D"/>
    <property type="match status" value="1"/>
</dbReference>
<dbReference type="AlphaFoldDB" id="A0A1U9JTM9"/>
<keyword evidence="3" id="KW-0996">Nickel insertion</keyword>
<dbReference type="GO" id="GO:0005737">
    <property type="term" value="C:cytoplasm"/>
    <property type="evidence" value="ECO:0007669"/>
    <property type="project" value="UniProtKB-SubCell"/>
</dbReference>
<evidence type="ECO:0000256" key="1">
    <source>
        <dbReference type="ARBA" id="ARBA00007177"/>
    </source>
</evidence>
<comment type="subcellular location">
    <subcellularLocation>
        <location evidence="3">Cytoplasm</location>
    </subcellularLocation>
</comment>
<name>A0A1U9JTM9_9HYPH</name>
<proteinExistence type="inferred from homology"/>
<organism evidence="4 5">
    <name type="scientific">Candidatus Tokpelaia hoelldobleri</name>
    <dbReference type="NCBI Taxonomy" id="1902579"/>
    <lineage>
        <taxon>Bacteria</taxon>
        <taxon>Pseudomonadati</taxon>
        <taxon>Pseudomonadota</taxon>
        <taxon>Alphaproteobacteria</taxon>
        <taxon>Hyphomicrobiales</taxon>
        <taxon>Candidatus Tokpelaia</taxon>
    </lineage>
</organism>
<dbReference type="InterPro" id="IPR002669">
    <property type="entry name" value="UreD"/>
</dbReference>
<comment type="function">
    <text evidence="3">Required for maturation of urease via the functional incorporation of the urease nickel metallocenter.</text>
</comment>
<comment type="similarity">
    <text evidence="1 3">Belongs to the UreD family.</text>
</comment>
<dbReference type="Proteomes" id="UP000188912">
    <property type="component" value="Chromosome"/>
</dbReference>
<accession>A0A1U9JTM9</accession>
<keyword evidence="5" id="KW-1185">Reference proteome</keyword>
<gene>
    <name evidence="3 4" type="primary">ureD</name>
    <name evidence="4" type="ORF">BHV28_05070</name>
</gene>
<comment type="subunit">
    <text evidence="3">UreD, UreF and UreG form a complex that acts as a GTP-hydrolysis-dependent molecular chaperone, activating the urease apoprotein by helping to assemble the nickel containing metallocenter of UreC. The UreE protein probably delivers the nickel.</text>
</comment>
<reference evidence="4 5" key="2">
    <citation type="journal article" date="2016" name="Sci. Rep.">
        <title>The genome of Rhizobiales bacteria in predatory ants reveals urease gene functions but no genes for nitrogen fixation.</title>
        <authorList>
            <person name="Neuvonen M.M."/>
            <person name="Tamarit D."/>
            <person name="Naslund K."/>
            <person name="Liebig J."/>
            <person name="Feldhaar H."/>
            <person name="Moran N.A."/>
            <person name="Guy L."/>
            <person name="Andersson S.G."/>
        </authorList>
    </citation>
    <scope>NUCLEOTIDE SEQUENCE [LARGE SCALE GENOMIC DNA]</scope>
    <source>
        <strain evidence="4 5">Hsal</strain>
    </source>
</reference>
<reference evidence="4 5" key="1">
    <citation type="journal article" date="2010" name="Science">
        <title>Genomic comparison of the ants Camponotus floridanus and Harpegnathos saltator.</title>
        <authorList>
            <person name="Bonasio R."/>
            <person name="Zhang G."/>
            <person name="Ye C."/>
            <person name="Mutti N.S."/>
            <person name="Fang X."/>
            <person name="Qin N."/>
            <person name="Donahue G."/>
            <person name="Yang P."/>
            <person name="Li Q."/>
            <person name="Li C."/>
            <person name="Zhang P."/>
            <person name="Huang Z."/>
            <person name="Berger S.L."/>
            <person name="Reinberg D."/>
            <person name="Wang J."/>
            <person name="Liebig J."/>
        </authorList>
    </citation>
    <scope>NUCLEOTIDE SEQUENCE [LARGE SCALE GENOMIC DNA]</scope>
    <source>
        <strain evidence="4 5">Hsal</strain>
    </source>
</reference>
<evidence type="ECO:0000313" key="5">
    <source>
        <dbReference type="Proteomes" id="UP000188912"/>
    </source>
</evidence>
<dbReference type="STRING" id="1902579.BHV28_05070"/>
<evidence type="ECO:0000256" key="2">
    <source>
        <dbReference type="ARBA" id="ARBA00023186"/>
    </source>
</evidence>
<dbReference type="KEGG" id="thd:BHV28_05070"/>
<evidence type="ECO:0000313" key="4">
    <source>
        <dbReference type="EMBL" id="AQS41218.1"/>
    </source>
</evidence>
<dbReference type="PANTHER" id="PTHR33643">
    <property type="entry name" value="UREASE ACCESSORY PROTEIN D"/>
    <property type="match status" value="1"/>
</dbReference>
<protein>
    <recommendedName>
        <fullName evidence="3">Urease accessory protein UreD</fullName>
    </recommendedName>
</protein>
<dbReference type="GO" id="GO:0016151">
    <property type="term" value="F:nickel cation binding"/>
    <property type="evidence" value="ECO:0007669"/>
    <property type="project" value="UniProtKB-UniRule"/>
</dbReference>
<dbReference type="Pfam" id="PF01774">
    <property type="entry name" value="UreD"/>
    <property type="match status" value="1"/>
</dbReference>
<evidence type="ECO:0000256" key="3">
    <source>
        <dbReference type="HAMAP-Rule" id="MF_01384"/>
    </source>
</evidence>
<keyword evidence="2 3" id="KW-0143">Chaperone</keyword>
<dbReference type="HAMAP" id="MF_01384">
    <property type="entry name" value="UreD"/>
    <property type="match status" value="1"/>
</dbReference>